<keyword evidence="4" id="KW-0997">Cell inner membrane</keyword>
<evidence type="ECO:0000256" key="5">
    <source>
        <dbReference type="ARBA" id="ARBA00022692"/>
    </source>
</evidence>
<evidence type="ECO:0000256" key="4">
    <source>
        <dbReference type="ARBA" id="ARBA00022519"/>
    </source>
</evidence>
<feature type="transmembrane region" description="Helical" evidence="8">
    <location>
        <begin position="101"/>
        <end position="124"/>
    </location>
</feature>
<dbReference type="OrthoDB" id="9178195at2"/>
<keyword evidence="3" id="KW-1003">Cell membrane</keyword>
<sequence length="266" mass="28667">MNITIAPGRWFLHGFCILAAIFLIMPLFVIVAVSFSTTAYLAFPPQGFTFRWYQQFLLDSSYIDSILLSAGLSLSATVTALVLGVPVALVLARTNAKINSVIAGLFLSPLVLPTIVIGASLLQFTSQIGIARTWTALYIGHTILVIPYIVRTTLASLSGFNISLEQAAMDLGASRFQTFFLVTFPLVKSGVIAGALFGLIISWVNVELSIFNSTAALLPLPVKLFNYVQYSIDPMIAAVSASTIYVAIVIVLVIDWVIGIDRVNSG</sequence>
<dbReference type="AlphaFoldDB" id="A0A4R3M9H9"/>
<name>A0A4R3M9H9_9BURK</name>
<keyword evidence="7 8" id="KW-0472">Membrane</keyword>
<dbReference type="RefSeq" id="WP_132579822.1">
    <property type="nucleotide sequence ID" value="NZ_SMAJ01000002.1"/>
</dbReference>
<dbReference type="Pfam" id="PF00528">
    <property type="entry name" value="BPD_transp_1"/>
    <property type="match status" value="1"/>
</dbReference>
<dbReference type="Gene3D" id="1.10.3720.10">
    <property type="entry name" value="MetI-like"/>
    <property type="match status" value="1"/>
</dbReference>
<dbReference type="InterPro" id="IPR035906">
    <property type="entry name" value="MetI-like_sf"/>
</dbReference>
<evidence type="ECO:0000256" key="2">
    <source>
        <dbReference type="ARBA" id="ARBA00022448"/>
    </source>
</evidence>
<evidence type="ECO:0000256" key="3">
    <source>
        <dbReference type="ARBA" id="ARBA00022475"/>
    </source>
</evidence>
<dbReference type="InterPro" id="IPR000515">
    <property type="entry name" value="MetI-like"/>
</dbReference>
<dbReference type="PANTHER" id="PTHR43357">
    <property type="entry name" value="INNER MEMBRANE ABC TRANSPORTER PERMEASE PROTEIN YDCV"/>
    <property type="match status" value="1"/>
</dbReference>
<protein>
    <submittedName>
        <fullName evidence="10">Putative spermidine/putrescine transport system permease protein</fullName>
    </submittedName>
</protein>
<feature type="transmembrane region" description="Helical" evidence="8">
    <location>
        <begin position="12"/>
        <end position="42"/>
    </location>
</feature>
<evidence type="ECO:0000256" key="7">
    <source>
        <dbReference type="ARBA" id="ARBA00023136"/>
    </source>
</evidence>
<evidence type="ECO:0000256" key="6">
    <source>
        <dbReference type="ARBA" id="ARBA00022989"/>
    </source>
</evidence>
<dbReference type="Proteomes" id="UP000295525">
    <property type="component" value="Unassembled WGS sequence"/>
</dbReference>
<feature type="transmembrane region" description="Helical" evidence="8">
    <location>
        <begin position="178"/>
        <end position="204"/>
    </location>
</feature>
<organism evidence="10 11">
    <name type="scientific">Paralcaligenes ureilyticus</name>
    <dbReference type="NCBI Taxonomy" id="627131"/>
    <lineage>
        <taxon>Bacteria</taxon>
        <taxon>Pseudomonadati</taxon>
        <taxon>Pseudomonadota</taxon>
        <taxon>Betaproteobacteria</taxon>
        <taxon>Burkholderiales</taxon>
        <taxon>Alcaligenaceae</taxon>
        <taxon>Paralcaligenes</taxon>
    </lineage>
</organism>
<evidence type="ECO:0000259" key="9">
    <source>
        <dbReference type="PROSITE" id="PS50928"/>
    </source>
</evidence>
<evidence type="ECO:0000313" key="11">
    <source>
        <dbReference type="Proteomes" id="UP000295525"/>
    </source>
</evidence>
<accession>A0A4R3M9H9</accession>
<dbReference type="GO" id="GO:0055085">
    <property type="term" value="P:transmembrane transport"/>
    <property type="evidence" value="ECO:0007669"/>
    <property type="project" value="InterPro"/>
</dbReference>
<feature type="transmembrane region" description="Helical" evidence="8">
    <location>
        <begin position="136"/>
        <end position="157"/>
    </location>
</feature>
<dbReference type="SUPFAM" id="SSF161098">
    <property type="entry name" value="MetI-like"/>
    <property type="match status" value="1"/>
</dbReference>
<feature type="transmembrane region" description="Helical" evidence="8">
    <location>
        <begin position="62"/>
        <end position="89"/>
    </location>
</feature>
<feature type="transmembrane region" description="Helical" evidence="8">
    <location>
        <begin position="235"/>
        <end position="258"/>
    </location>
</feature>
<gene>
    <name evidence="10" type="ORF">EDC26_102180</name>
</gene>
<evidence type="ECO:0000313" key="10">
    <source>
        <dbReference type="EMBL" id="TCT10224.1"/>
    </source>
</evidence>
<comment type="caution">
    <text evidence="10">The sequence shown here is derived from an EMBL/GenBank/DDBJ whole genome shotgun (WGS) entry which is preliminary data.</text>
</comment>
<reference evidence="10 11" key="1">
    <citation type="submission" date="2019-03" db="EMBL/GenBank/DDBJ databases">
        <title>Genomic Encyclopedia of Type Strains, Phase IV (KMG-IV): sequencing the most valuable type-strain genomes for metagenomic binning, comparative biology and taxonomic classification.</title>
        <authorList>
            <person name="Goeker M."/>
        </authorList>
    </citation>
    <scope>NUCLEOTIDE SEQUENCE [LARGE SCALE GENOMIC DNA]</scope>
    <source>
        <strain evidence="10 11">DSM 24591</strain>
    </source>
</reference>
<keyword evidence="6 8" id="KW-1133">Transmembrane helix</keyword>
<evidence type="ECO:0000256" key="1">
    <source>
        <dbReference type="ARBA" id="ARBA00004429"/>
    </source>
</evidence>
<comment type="subcellular location">
    <subcellularLocation>
        <location evidence="1">Cell inner membrane</location>
        <topology evidence="1">Multi-pass membrane protein</topology>
    </subcellularLocation>
    <subcellularLocation>
        <location evidence="8">Cell membrane</location>
        <topology evidence="8">Multi-pass membrane protein</topology>
    </subcellularLocation>
</comment>
<dbReference type="PROSITE" id="PS50928">
    <property type="entry name" value="ABC_TM1"/>
    <property type="match status" value="1"/>
</dbReference>
<keyword evidence="11" id="KW-1185">Reference proteome</keyword>
<keyword evidence="5 8" id="KW-0812">Transmembrane</keyword>
<dbReference type="EMBL" id="SMAJ01000002">
    <property type="protein sequence ID" value="TCT10224.1"/>
    <property type="molecule type" value="Genomic_DNA"/>
</dbReference>
<feature type="domain" description="ABC transmembrane type-1" evidence="9">
    <location>
        <begin position="66"/>
        <end position="254"/>
    </location>
</feature>
<keyword evidence="2 8" id="KW-0813">Transport</keyword>
<proteinExistence type="inferred from homology"/>
<dbReference type="CDD" id="cd06261">
    <property type="entry name" value="TM_PBP2"/>
    <property type="match status" value="1"/>
</dbReference>
<evidence type="ECO:0000256" key="8">
    <source>
        <dbReference type="RuleBase" id="RU363032"/>
    </source>
</evidence>
<dbReference type="GO" id="GO:0005886">
    <property type="term" value="C:plasma membrane"/>
    <property type="evidence" value="ECO:0007669"/>
    <property type="project" value="UniProtKB-SubCell"/>
</dbReference>
<dbReference type="PANTHER" id="PTHR43357:SF4">
    <property type="entry name" value="INNER MEMBRANE ABC TRANSPORTER PERMEASE PROTEIN YDCV"/>
    <property type="match status" value="1"/>
</dbReference>
<comment type="similarity">
    <text evidence="8">Belongs to the binding-protein-dependent transport system permease family.</text>
</comment>